<dbReference type="Pfam" id="PF00440">
    <property type="entry name" value="TetR_N"/>
    <property type="match status" value="1"/>
</dbReference>
<keyword evidence="2 4" id="KW-0238">DNA-binding</keyword>
<dbReference type="Pfam" id="PF17929">
    <property type="entry name" value="TetR_C_34"/>
    <property type="match status" value="1"/>
</dbReference>
<dbReference type="InterPro" id="IPR041483">
    <property type="entry name" value="TetR_C_34"/>
</dbReference>
<evidence type="ECO:0000256" key="1">
    <source>
        <dbReference type="ARBA" id="ARBA00023015"/>
    </source>
</evidence>
<dbReference type="PANTHER" id="PTHR30055:SF234">
    <property type="entry name" value="HTH-TYPE TRANSCRIPTIONAL REGULATOR BETI"/>
    <property type="match status" value="1"/>
</dbReference>
<dbReference type="GO" id="GO:0000976">
    <property type="term" value="F:transcription cis-regulatory region binding"/>
    <property type="evidence" value="ECO:0007669"/>
    <property type="project" value="TreeGrafter"/>
</dbReference>
<dbReference type="KEGG" id="tpro:Ga0080559_TMP3858"/>
<dbReference type="PRINTS" id="PR00455">
    <property type="entry name" value="HTHTETR"/>
</dbReference>
<dbReference type="PROSITE" id="PS50977">
    <property type="entry name" value="HTH_TETR_2"/>
    <property type="match status" value="1"/>
</dbReference>
<dbReference type="Gene3D" id="1.10.357.10">
    <property type="entry name" value="Tetracycline Repressor, domain 2"/>
    <property type="match status" value="1"/>
</dbReference>
<dbReference type="GO" id="GO:0003700">
    <property type="term" value="F:DNA-binding transcription factor activity"/>
    <property type="evidence" value="ECO:0007669"/>
    <property type="project" value="TreeGrafter"/>
</dbReference>
<dbReference type="InterPro" id="IPR023772">
    <property type="entry name" value="DNA-bd_HTH_TetR-type_CS"/>
</dbReference>
<evidence type="ECO:0000256" key="4">
    <source>
        <dbReference type="PROSITE-ProRule" id="PRU00335"/>
    </source>
</evidence>
<evidence type="ECO:0000259" key="5">
    <source>
        <dbReference type="PROSITE" id="PS50977"/>
    </source>
</evidence>
<accession>A0A1U7D905</accession>
<dbReference type="RefSeq" id="WP_076624459.1">
    <property type="nucleotide sequence ID" value="NZ_BMEW01000001.1"/>
</dbReference>
<organism evidence="6 7">
    <name type="scientific">Salipiger profundus</name>
    <dbReference type="NCBI Taxonomy" id="1229727"/>
    <lineage>
        <taxon>Bacteria</taxon>
        <taxon>Pseudomonadati</taxon>
        <taxon>Pseudomonadota</taxon>
        <taxon>Alphaproteobacteria</taxon>
        <taxon>Rhodobacterales</taxon>
        <taxon>Roseobacteraceae</taxon>
        <taxon>Salipiger</taxon>
    </lineage>
</organism>
<gene>
    <name evidence="6" type="ORF">Ga0080559_TMP3858</name>
</gene>
<evidence type="ECO:0000313" key="7">
    <source>
        <dbReference type="Proteomes" id="UP000186559"/>
    </source>
</evidence>
<evidence type="ECO:0000256" key="3">
    <source>
        <dbReference type="ARBA" id="ARBA00023163"/>
    </source>
</evidence>
<dbReference type="OrthoDB" id="9816431at2"/>
<keyword evidence="3" id="KW-0804">Transcription</keyword>
<dbReference type="STRING" id="1229727.Ga0080559_TMP3858"/>
<dbReference type="InterPro" id="IPR001647">
    <property type="entry name" value="HTH_TetR"/>
</dbReference>
<evidence type="ECO:0000313" key="6">
    <source>
        <dbReference type="EMBL" id="APX24654.1"/>
    </source>
</evidence>
<protein>
    <submittedName>
        <fullName evidence="6">Transcriptional regulator</fullName>
    </submittedName>
</protein>
<dbReference type="InterPro" id="IPR009057">
    <property type="entry name" value="Homeodomain-like_sf"/>
</dbReference>
<name>A0A1U7D905_9RHOB</name>
<dbReference type="FunFam" id="1.10.10.60:FF:000141">
    <property type="entry name" value="TetR family transcriptional regulator"/>
    <property type="match status" value="1"/>
</dbReference>
<sequence length="215" mass="23268">MVLPKNRQRARSDSEKEARRDAILKAAQRLIGRVGIDGMTMNALAAEAGVSKGTLYIYFSSKEELLLALFVDAMAQVVAIIEAEANADTLIEVMGRAPTEAPLFVPLLARLVAVIEANVPDNSLFAEKRKMRDMGQRVATVIAQVTGAPEHKAREASMALMLTMQGAAQFDISARRDLSSVPEDMRPMFEGQSFCKSFPAAARLILSGVTSDGRA</sequence>
<reference evidence="6 7" key="1">
    <citation type="submission" date="2016-03" db="EMBL/GenBank/DDBJ databases">
        <title>Deep-sea bacteria in the southern Pacific.</title>
        <authorList>
            <person name="Tang K."/>
        </authorList>
    </citation>
    <scope>NUCLEOTIDE SEQUENCE [LARGE SCALE GENOMIC DNA]</scope>
    <source>
        <strain evidence="6 7">JLT2016</strain>
    </source>
</reference>
<dbReference type="PANTHER" id="PTHR30055">
    <property type="entry name" value="HTH-TYPE TRANSCRIPTIONAL REGULATOR RUTR"/>
    <property type="match status" value="1"/>
</dbReference>
<keyword evidence="1" id="KW-0805">Transcription regulation</keyword>
<dbReference type="Proteomes" id="UP000186559">
    <property type="component" value="Chromosome"/>
</dbReference>
<dbReference type="InterPro" id="IPR050109">
    <property type="entry name" value="HTH-type_TetR-like_transc_reg"/>
</dbReference>
<feature type="DNA-binding region" description="H-T-H motif" evidence="4">
    <location>
        <begin position="40"/>
        <end position="59"/>
    </location>
</feature>
<feature type="domain" description="HTH tetR-type" evidence="5">
    <location>
        <begin position="17"/>
        <end position="77"/>
    </location>
</feature>
<dbReference type="PROSITE" id="PS01081">
    <property type="entry name" value="HTH_TETR_1"/>
    <property type="match status" value="1"/>
</dbReference>
<proteinExistence type="predicted"/>
<dbReference type="EMBL" id="CP014796">
    <property type="protein sequence ID" value="APX24654.1"/>
    <property type="molecule type" value="Genomic_DNA"/>
</dbReference>
<dbReference type="AlphaFoldDB" id="A0A1U7D905"/>
<dbReference type="SUPFAM" id="SSF46689">
    <property type="entry name" value="Homeodomain-like"/>
    <property type="match status" value="1"/>
</dbReference>
<evidence type="ECO:0000256" key="2">
    <source>
        <dbReference type="ARBA" id="ARBA00023125"/>
    </source>
</evidence>
<keyword evidence="7" id="KW-1185">Reference proteome</keyword>